<keyword evidence="1" id="KW-1185">Reference proteome</keyword>
<protein>
    <submittedName>
        <fullName evidence="2">Uncharacterized protein</fullName>
    </submittedName>
</protein>
<dbReference type="AlphaFoldDB" id="A0A915L565"/>
<organism evidence="1 2">
    <name type="scientific">Romanomermis culicivorax</name>
    <name type="common">Nematode worm</name>
    <dbReference type="NCBI Taxonomy" id="13658"/>
    <lineage>
        <taxon>Eukaryota</taxon>
        <taxon>Metazoa</taxon>
        <taxon>Ecdysozoa</taxon>
        <taxon>Nematoda</taxon>
        <taxon>Enoplea</taxon>
        <taxon>Dorylaimia</taxon>
        <taxon>Mermithida</taxon>
        <taxon>Mermithoidea</taxon>
        <taxon>Mermithidae</taxon>
        <taxon>Romanomermis</taxon>
    </lineage>
</organism>
<sequence length="89" mass="10303">MSQAPFVGDDVACGAFQFVARFRTVRFADIAIVVSAGWHPDVFTRRRNFLYLFDRSFCCRTFIYKSNWASVRIIGDLLNDFLENKNVVL</sequence>
<dbReference type="WBParaSite" id="nRc.2.0.1.t45902-RA">
    <property type="protein sequence ID" value="nRc.2.0.1.t45902-RA"/>
    <property type="gene ID" value="nRc.2.0.1.g45902"/>
</dbReference>
<name>A0A915L565_ROMCU</name>
<evidence type="ECO:0000313" key="2">
    <source>
        <dbReference type="WBParaSite" id="nRc.2.0.1.t45902-RA"/>
    </source>
</evidence>
<reference evidence="2" key="1">
    <citation type="submission" date="2022-11" db="UniProtKB">
        <authorList>
            <consortium name="WormBaseParasite"/>
        </authorList>
    </citation>
    <scope>IDENTIFICATION</scope>
</reference>
<evidence type="ECO:0000313" key="1">
    <source>
        <dbReference type="Proteomes" id="UP000887565"/>
    </source>
</evidence>
<dbReference type="Proteomes" id="UP000887565">
    <property type="component" value="Unplaced"/>
</dbReference>
<proteinExistence type="predicted"/>
<accession>A0A915L565</accession>